<comment type="catalytic activity">
    <reaction evidence="3">
        <text>L-allo-threonine + NADP(+) = aminoacetone + CO2 + NADPH</text>
        <dbReference type="Rhea" id="RHEA:43524"/>
        <dbReference type="ChEBI" id="CHEBI:16526"/>
        <dbReference type="ChEBI" id="CHEBI:57783"/>
        <dbReference type="ChEBI" id="CHEBI:58320"/>
        <dbReference type="ChEBI" id="CHEBI:58349"/>
        <dbReference type="ChEBI" id="CHEBI:58585"/>
        <dbReference type="EC" id="1.1.1.381"/>
    </reaction>
</comment>
<dbReference type="PROSITE" id="PS00061">
    <property type="entry name" value="ADH_SHORT"/>
    <property type="match status" value="1"/>
</dbReference>
<dbReference type="SUPFAM" id="SSF51735">
    <property type="entry name" value="NAD(P)-binding Rossmann-fold domains"/>
    <property type="match status" value="1"/>
</dbReference>
<dbReference type="InterPro" id="IPR036291">
    <property type="entry name" value="NAD(P)-bd_dom_sf"/>
</dbReference>
<evidence type="ECO:0000256" key="10">
    <source>
        <dbReference type="ARBA" id="ARBA00047274"/>
    </source>
</evidence>
<evidence type="ECO:0000256" key="1">
    <source>
        <dbReference type="ARBA" id="ARBA00006484"/>
    </source>
</evidence>
<accession>A0A7Y2JUW5</accession>
<evidence type="ECO:0000313" key="14">
    <source>
        <dbReference type="Proteomes" id="UP000533905"/>
    </source>
</evidence>
<dbReference type="InterPro" id="IPR002347">
    <property type="entry name" value="SDR_fam"/>
</dbReference>
<dbReference type="PANTHER" id="PTHR43086:SF3">
    <property type="entry name" value="NADP-DEPENDENT 3-HYDROXY ACID DEHYDROGENASE YDFG"/>
    <property type="match status" value="1"/>
</dbReference>
<evidence type="ECO:0000259" key="12">
    <source>
        <dbReference type="SMART" id="SM00822"/>
    </source>
</evidence>
<dbReference type="AlphaFoldDB" id="A0A7Y2JUW5"/>
<comment type="catalytic activity">
    <reaction evidence="10">
        <text>3-hydroxypropanoate + NADP(+) = 3-oxopropanoate + NADPH + H(+)</text>
        <dbReference type="Rhea" id="RHEA:26438"/>
        <dbReference type="ChEBI" id="CHEBI:15378"/>
        <dbReference type="ChEBI" id="CHEBI:16510"/>
        <dbReference type="ChEBI" id="CHEBI:33190"/>
        <dbReference type="ChEBI" id="CHEBI:57783"/>
        <dbReference type="ChEBI" id="CHEBI:58349"/>
        <dbReference type="EC" id="1.1.1.298"/>
    </reaction>
</comment>
<dbReference type="PANTHER" id="PTHR43086">
    <property type="entry name" value="VERY-LONG-CHAIN 3-OXOOACYL-COA REDUCTASE"/>
    <property type="match status" value="1"/>
</dbReference>
<dbReference type="EC" id="1.1.1.381" evidence="5"/>
<dbReference type="EC" id="1.1.1.298" evidence="4"/>
<evidence type="ECO:0000256" key="4">
    <source>
        <dbReference type="ARBA" id="ARBA00044050"/>
    </source>
</evidence>
<dbReference type="PIRSF" id="PIRSF000126">
    <property type="entry name" value="11-beta-HSD1"/>
    <property type="match status" value="1"/>
</dbReference>
<dbReference type="PRINTS" id="PR00081">
    <property type="entry name" value="GDHRDH"/>
</dbReference>
<dbReference type="Pfam" id="PF00106">
    <property type="entry name" value="adh_short"/>
    <property type="match status" value="1"/>
</dbReference>
<feature type="domain" description="Ketoreductase" evidence="12">
    <location>
        <begin position="7"/>
        <end position="190"/>
    </location>
</feature>
<evidence type="ECO:0000256" key="3">
    <source>
        <dbReference type="ARBA" id="ARBA00043812"/>
    </source>
</evidence>
<evidence type="ECO:0000256" key="9">
    <source>
        <dbReference type="ARBA" id="ARBA00045650"/>
    </source>
</evidence>
<sequence length="269" mass="28043">MNQSIPGTAVITGASTGIGALYAERLAARGYDLVLVARNGARLLALSARLQAETGRTVRAISADLTSPDDLRRIETLLREDSSISMLVNNAGVGATAPLLASDVDKMEEMIGLNVTALTRLTYAAAPGFAARGQGTIVNIASIVAIAPEILNGVYGASKAYVLALSQSLQHELGDKGVRVQAVLPGATATDFWSLAGTPVEHLPQEIVMRADAMVDAALAGLDQGELVTIPGLEDGAKYRAYEAARRAMHSELSTSTPASRYRGWAAAA</sequence>
<dbReference type="RefSeq" id="WP_171079867.1">
    <property type="nucleotide sequence ID" value="NZ_JABAIV010000001.1"/>
</dbReference>
<dbReference type="InterPro" id="IPR057326">
    <property type="entry name" value="KR_dom"/>
</dbReference>
<protein>
    <recommendedName>
        <fullName evidence="6">NADP-dependent 3-hydroxy acid dehydrogenase YdfG</fullName>
        <ecNumber evidence="4">1.1.1.298</ecNumber>
        <ecNumber evidence="5">1.1.1.381</ecNumber>
    </recommendedName>
    <alternativeName>
        <fullName evidence="8">L-allo-threonine dehydrogenase</fullName>
    </alternativeName>
    <alternativeName>
        <fullName evidence="7">Malonic semialdehyde reductase</fullName>
    </alternativeName>
</protein>
<evidence type="ECO:0000256" key="7">
    <source>
        <dbReference type="ARBA" id="ARBA00044271"/>
    </source>
</evidence>
<evidence type="ECO:0000313" key="13">
    <source>
        <dbReference type="EMBL" id="NNG21435.1"/>
    </source>
</evidence>
<evidence type="ECO:0000256" key="11">
    <source>
        <dbReference type="RuleBase" id="RU000363"/>
    </source>
</evidence>
<evidence type="ECO:0000256" key="8">
    <source>
        <dbReference type="ARBA" id="ARBA00044349"/>
    </source>
</evidence>
<dbReference type="InterPro" id="IPR020904">
    <property type="entry name" value="Sc_DH/Rdtase_CS"/>
</dbReference>
<comment type="caution">
    <text evidence="13">The sequence shown here is derived from an EMBL/GenBank/DDBJ whole genome shotgun (WGS) entry which is preliminary data.</text>
</comment>
<comment type="function">
    <text evidence="9">NADP-dependent dehydrogenase with broad substrate specificity acting on 3-hydroxy acids. Catalyzes the NADP-dependent oxidation of L-allo-threonine to L-2-amino-3-keto-butyrate, which is spontaneously decarboxylated into aminoacetone. Also acts on D-threonine, L-serine, D-serine, D-3-hydroxyisobutyrate, L-3-hydroxyisobutyrate, D-glycerate and L-glycerate. Able to catalyze the reduction of the malonic semialdehyde to 3-hydroxypropionic acid. YdfG is apparently supplementing RutE, the presumed malonic semialdehyde reductase involved in pyrimidine degradation since both are able to detoxify malonic semialdehyde.</text>
</comment>
<gene>
    <name evidence="13" type="ORF">HGB41_00220</name>
</gene>
<evidence type="ECO:0000256" key="2">
    <source>
        <dbReference type="ARBA" id="ARBA00023002"/>
    </source>
</evidence>
<dbReference type="EMBL" id="JABAIV010000001">
    <property type="protein sequence ID" value="NNG21435.1"/>
    <property type="molecule type" value="Genomic_DNA"/>
</dbReference>
<dbReference type="PRINTS" id="PR00080">
    <property type="entry name" value="SDRFAMILY"/>
</dbReference>
<name>A0A7Y2JUW5_9BURK</name>
<dbReference type="Gene3D" id="3.40.50.720">
    <property type="entry name" value="NAD(P)-binding Rossmann-like Domain"/>
    <property type="match status" value="1"/>
</dbReference>
<proteinExistence type="inferred from homology"/>
<dbReference type="SMART" id="SM00822">
    <property type="entry name" value="PKS_KR"/>
    <property type="match status" value="1"/>
</dbReference>
<keyword evidence="14" id="KW-1185">Reference proteome</keyword>
<dbReference type="GO" id="GO:0035527">
    <property type="term" value="F:3-hydroxypropionate dehydrogenase (NADP+) activity"/>
    <property type="evidence" value="ECO:0007669"/>
    <property type="project" value="UniProtKB-EC"/>
</dbReference>
<organism evidence="13 14">
    <name type="scientific">Telluria aromaticivorans</name>
    <dbReference type="NCBI Taxonomy" id="2725995"/>
    <lineage>
        <taxon>Bacteria</taxon>
        <taxon>Pseudomonadati</taxon>
        <taxon>Pseudomonadota</taxon>
        <taxon>Betaproteobacteria</taxon>
        <taxon>Burkholderiales</taxon>
        <taxon>Oxalobacteraceae</taxon>
        <taxon>Telluria group</taxon>
        <taxon>Telluria</taxon>
    </lineage>
</organism>
<evidence type="ECO:0000256" key="6">
    <source>
        <dbReference type="ARBA" id="ARBA00044065"/>
    </source>
</evidence>
<dbReference type="Proteomes" id="UP000533905">
    <property type="component" value="Unassembled WGS sequence"/>
</dbReference>
<dbReference type="CDD" id="cd05233">
    <property type="entry name" value="SDR_c"/>
    <property type="match status" value="1"/>
</dbReference>
<keyword evidence="2" id="KW-0560">Oxidoreductase</keyword>
<evidence type="ECO:0000256" key="5">
    <source>
        <dbReference type="ARBA" id="ARBA00044059"/>
    </source>
</evidence>
<comment type="similarity">
    <text evidence="1 11">Belongs to the short-chain dehydrogenases/reductases (SDR) family.</text>
</comment>
<reference evidence="13 14" key="1">
    <citation type="submission" date="2020-04" db="EMBL/GenBank/DDBJ databases">
        <title>Massilia sp. nov., a cold adapted bacteria isolated from Arctic soil.</title>
        <authorList>
            <person name="Son J."/>
            <person name="Ka J.-O."/>
        </authorList>
    </citation>
    <scope>NUCLEOTIDE SEQUENCE [LARGE SCALE GENOMIC DNA]</scope>
    <source>
        <strain evidence="13 14">ML15P13</strain>
    </source>
</reference>